<dbReference type="Pfam" id="PF01266">
    <property type="entry name" value="DAO"/>
    <property type="match status" value="1"/>
</dbReference>
<dbReference type="Proteomes" id="UP001199106">
    <property type="component" value="Unassembled WGS sequence"/>
</dbReference>
<accession>A0AAD4IKB5</accession>
<feature type="domain" description="FAD dependent oxidoreductase" evidence="1">
    <location>
        <begin position="42"/>
        <end position="442"/>
    </location>
</feature>
<evidence type="ECO:0000313" key="2">
    <source>
        <dbReference type="EMBL" id="KAG9196055.1"/>
    </source>
</evidence>
<dbReference type="AlphaFoldDB" id="A0AAD4IKB5"/>
<sequence length="490" mass="54355">MSFPCPGVKPFPVADAVPSYWRKQVGPIDNHRSTEHLPTQADVVIIGAGYAGASIVHHIVEECVRRDRPIPSILILEAREACSGATGRNGTYHMPLRSKFNLARTESGNLGGHLKPDPLSRAASVLETHGKAVAEHVATFEARQVDAIKELVQREQCDCDFEETRVTDVCFYEAGRDKIKADIAKIAKADISTVKGIKFTSGSEAEEVSGVRGAKSCHTYSAARLWPYRLVAHLLEKAVSMGVNLQTHTSVTSVSAADEGTKDHQWVVNTPRGSIKTNTLVYATNGYTSALVPEMKGKVVPVRGIVARLAGENAPRMTDSYMMRFSDYEYDYMIPRPDGSIIVGGGRRDFYKDLDEWFDVSDDSRLMDGARHYFDGYMQRYFRGWENSGARTEDLWVGIMGYSNDGFPYVGPVCGKPGQYMCAGFSGHGMPQIFFCAKAVASMVITGDTEDVDLPVPYRITRSRWYQQEEHVSLKMWQQIVESQPAQARL</sequence>
<dbReference type="Gene3D" id="3.50.50.60">
    <property type="entry name" value="FAD/NAD(P)-binding domain"/>
    <property type="match status" value="1"/>
</dbReference>
<keyword evidence="3" id="KW-1185">Reference proteome</keyword>
<dbReference type="SUPFAM" id="SSF51905">
    <property type="entry name" value="FAD/NAD(P)-binding domain"/>
    <property type="match status" value="1"/>
</dbReference>
<dbReference type="PANTHER" id="PTHR13847:SF279">
    <property type="entry name" value="FAD DEPENDENT OXIDOREDUCTASE DOMAIN-CONTAINING PROTEIN-RELATED"/>
    <property type="match status" value="1"/>
</dbReference>
<dbReference type="GO" id="GO:0005737">
    <property type="term" value="C:cytoplasm"/>
    <property type="evidence" value="ECO:0007669"/>
    <property type="project" value="TreeGrafter"/>
</dbReference>
<proteinExistence type="predicted"/>
<evidence type="ECO:0000259" key="1">
    <source>
        <dbReference type="Pfam" id="PF01266"/>
    </source>
</evidence>
<evidence type="ECO:0000313" key="3">
    <source>
        <dbReference type="Proteomes" id="UP001199106"/>
    </source>
</evidence>
<organism evidence="2 3">
    <name type="scientific">Alternaria panax</name>
    <dbReference type="NCBI Taxonomy" id="48097"/>
    <lineage>
        <taxon>Eukaryota</taxon>
        <taxon>Fungi</taxon>
        <taxon>Dikarya</taxon>
        <taxon>Ascomycota</taxon>
        <taxon>Pezizomycotina</taxon>
        <taxon>Dothideomycetes</taxon>
        <taxon>Pleosporomycetidae</taxon>
        <taxon>Pleosporales</taxon>
        <taxon>Pleosporineae</taxon>
        <taxon>Pleosporaceae</taxon>
        <taxon>Alternaria</taxon>
        <taxon>Alternaria sect. Panax</taxon>
    </lineage>
</organism>
<reference evidence="2" key="1">
    <citation type="submission" date="2021-07" db="EMBL/GenBank/DDBJ databases">
        <title>Genome Resource of American Ginseng Black Spot Pathogen Alternaria panax.</title>
        <authorList>
            <person name="Qiu C."/>
            <person name="Wang W."/>
            <person name="Liu Z."/>
        </authorList>
    </citation>
    <scope>NUCLEOTIDE SEQUENCE</scope>
    <source>
        <strain evidence="2">BNCC115425</strain>
    </source>
</reference>
<comment type="caution">
    <text evidence="2">The sequence shown here is derived from an EMBL/GenBank/DDBJ whole genome shotgun (WGS) entry which is preliminary data.</text>
</comment>
<gene>
    <name evidence="2" type="ORF">G6011_01176</name>
</gene>
<dbReference type="InterPro" id="IPR006076">
    <property type="entry name" value="FAD-dep_OxRdtase"/>
</dbReference>
<dbReference type="InterPro" id="IPR036188">
    <property type="entry name" value="FAD/NAD-bd_sf"/>
</dbReference>
<dbReference type="Gene3D" id="3.30.9.10">
    <property type="entry name" value="D-Amino Acid Oxidase, subunit A, domain 2"/>
    <property type="match status" value="1"/>
</dbReference>
<name>A0AAD4IKB5_9PLEO</name>
<dbReference type="EMBL" id="JAANER010000001">
    <property type="protein sequence ID" value="KAG9196055.1"/>
    <property type="molecule type" value="Genomic_DNA"/>
</dbReference>
<protein>
    <recommendedName>
        <fullName evidence="1">FAD dependent oxidoreductase domain-containing protein</fullName>
    </recommendedName>
</protein>
<dbReference type="PANTHER" id="PTHR13847">
    <property type="entry name" value="SARCOSINE DEHYDROGENASE-RELATED"/>
    <property type="match status" value="1"/>
</dbReference>